<keyword evidence="1" id="KW-0472">Membrane</keyword>
<evidence type="ECO:0000256" key="1">
    <source>
        <dbReference type="SAM" id="Phobius"/>
    </source>
</evidence>
<proteinExistence type="predicted"/>
<keyword evidence="3" id="KW-1185">Reference proteome</keyword>
<dbReference type="RefSeq" id="WP_022229561.1">
    <property type="nucleotide sequence ID" value="NZ_JAJEQM010000002.1"/>
</dbReference>
<accession>A0AAE3DWR5</accession>
<evidence type="ECO:0000313" key="2">
    <source>
        <dbReference type="EMBL" id="MCC2209465.1"/>
    </source>
</evidence>
<dbReference type="EMBL" id="JAJEQM010000002">
    <property type="protein sequence ID" value="MCC2209465.1"/>
    <property type="molecule type" value="Genomic_DNA"/>
</dbReference>
<keyword evidence="1" id="KW-0812">Transmembrane</keyword>
<keyword evidence="1" id="KW-1133">Transmembrane helix</keyword>
<evidence type="ECO:0000313" key="3">
    <source>
        <dbReference type="Proteomes" id="UP001198242"/>
    </source>
</evidence>
<gene>
    <name evidence="2" type="ORF">LKE05_01470</name>
</gene>
<organism evidence="2 3">
    <name type="scientific">Hominilimicola fabiformis</name>
    <dbReference type="NCBI Taxonomy" id="2885356"/>
    <lineage>
        <taxon>Bacteria</taxon>
        <taxon>Bacillati</taxon>
        <taxon>Bacillota</taxon>
        <taxon>Clostridia</taxon>
        <taxon>Eubacteriales</taxon>
        <taxon>Oscillospiraceae</taxon>
        <taxon>Hominilimicola</taxon>
    </lineage>
</organism>
<dbReference type="Proteomes" id="UP001198242">
    <property type="component" value="Unassembled WGS sequence"/>
</dbReference>
<protein>
    <submittedName>
        <fullName evidence="2">Uncharacterized protein</fullName>
    </submittedName>
</protein>
<dbReference type="AlphaFoldDB" id="A0AAE3DWR5"/>
<comment type="caution">
    <text evidence="2">The sequence shown here is derived from an EMBL/GenBank/DDBJ whole genome shotgun (WGS) entry which is preliminary data.</text>
</comment>
<reference evidence="2 3" key="1">
    <citation type="submission" date="2021-10" db="EMBL/GenBank/DDBJ databases">
        <title>Anaerobic single-cell dispensing facilitates the cultivation of human gut bacteria.</title>
        <authorList>
            <person name="Afrizal A."/>
        </authorList>
    </citation>
    <scope>NUCLEOTIDE SEQUENCE [LARGE SCALE GENOMIC DNA]</scope>
    <source>
        <strain evidence="2 3">CLA-AA-H232</strain>
    </source>
</reference>
<feature type="transmembrane region" description="Helical" evidence="1">
    <location>
        <begin position="59"/>
        <end position="78"/>
    </location>
</feature>
<feature type="transmembrane region" description="Helical" evidence="1">
    <location>
        <begin position="33"/>
        <end position="53"/>
    </location>
</feature>
<sequence>MIEGINLLISIFIGCIVFIYYTNALFKPRTKYLYANISIIVGYMMLYAISSFYQPTLNVIAFSIATFVLMYLCFKVTLKNAIIQAFMLTAIMMLAEGVLFMFTGIGIYPKGLLDVSLSARIIHAVLSKLIYFLGIIIAKHVAKGKSKYEEIDGFLSLLAIPFFTISPYFF</sequence>
<name>A0AAE3DWR5_9FIRM</name>
<feature type="transmembrane region" description="Helical" evidence="1">
    <location>
        <begin position="121"/>
        <end position="139"/>
    </location>
</feature>
<feature type="transmembrane region" description="Helical" evidence="1">
    <location>
        <begin position="85"/>
        <end position="109"/>
    </location>
</feature>
<feature type="transmembrane region" description="Helical" evidence="1">
    <location>
        <begin position="6"/>
        <end position="26"/>
    </location>
</feature>